<evidence type="ECO:0000256" key="1">
    <source>
        <dbReference type="SAM" id="MobiDB-lite"/>
    </source>
</evidence>
<keyword evidence="2" id="KW-0472">Membrane</keyword>
<sequence>MASPQPSSSSPWTPPIPRLSRVPQAGEAGASAHARYRAELGKGRVRRLVVRGVVAVLAGVAGTVVIGWQAGLALAVIAATVDAVYRWRRHEAVRTWRRGAMGERRTARYLRRLEAGGYLVLHDRALPYGRANLDHLAVGPSGVVVIDSKAWRRDRRITRRGRDVRVGRRGGSDEVRSVLYETGAVAKALSRRLRMPVEVTPVLAVHGPHVPRRGLMVDGVKMLRAAAVAKWIMRRPAALPPSVVQQLQVAAAELFPVYVERPPRPPR</sequence>
<feature type="compositionally biased region" description="Low complexity" evidence="1">
    <location>
        <begin position="1"/>
        <end position="11"/>
    </location>
</feature>
<evidence type="ECO:0000256" key="2">
    <source>
        <dbReference type="SAM" id="Phobius"/>
    </source>
</evidence>
<feature type="domain" description="NERD" evidence="3">
    <location>
        <begin position="98"/>
        <end position="212"/>
    </location>
</feature>
<accession>A0ABN1Q594</accession>
<feature type="region of interest" description="Disordered" evidence="1">
    <location>
        <begin position="1"/>
        <end position="24"/>
    </location>
</feature>
<proteinExistence type="predicted"/>
<dbReference type="PROSITE" id="PS50965">
    <property type="entry name" value="NERD"/>
    <property type="match status" value="1"/>
</dbReference>
<dbReference type="Pfam" id="PF08378">
    <property type="entry name" value="NERD"/>
    <property type="match status" value="1"/>
</dbReference>
<dbReference type="RefSeq" id="WP_343952135.1">
    <property type="nucleotide sequence ID" value="NZ_BAAAHQ010000023.1"/>
</dbReference>
<reference evidence="4 5" key="1">
    <citation type="journal article" date="2019" name="Int. J. Syst. Evol. Microbiol.">
        <title>The Global Catalogue of Microorganisms (GCM) 10K type strain sequencing project: providing services to taxonomists for standard genome sequencing and annotation.</title>
        <authorList>
            <consortium name="The Broad Institute Genomics Platform"/>
            <consortium name="The Broad Institute Genome Sequencing Center for Infectious Disease"/>
            <person name="Wu L."/>
            <person name="Ma J."/>
        </authorList>
    </citation>
    <scope>NUCLEOTIDE SEQUENCE [LARGE SCALE GENOMIC DNA]</scope>
    <source>
        <strain evidence="4 5">JCM 11136</strain>
    </source>
</reference>
<dbReference type="Proteomes" id="UP001501578">
    <property type="component" value="Unassembled WGS sequence"/>
</dbReference>
<protein>
    <recommendedName>
        <fullName evidence="3">NERD domain-containing protein</fullName>
    </recommendedName>
</protein>
<comment type="caution">
    <text evidence="4">The sequence shown here is derived from an EMBL/GenBank/DDBJ whole genome shotgun (WGS) entry which is preliminary data.</text>
</comment>
<evidence type="ECO:0000259" key="3">
    <source>
        <dbReference type="PROSITE" id="PS50965"/>
    </source>
</evidence>
<feature type="transmembrane region" description="Helical" evidence="2">
    <location>
        <begin position="48"/>
        <end position="66"/>
    </location>
</feature>
<evidence type="ECO:0000313" key="5">
    <source>
        <dbReference type="Proteomes" id="UP001501578"/>
    </source>
</evidence>
<keyword evidence="2" id="KW-1133">Transmembrane helix</keyword>
<dbReference type="EMBL" id="BAAAHQ010000023">
    <property type="protein sequence ID" value="GAA0937657.1"/>
    <property type="molecule type" value="Genomic_DNA"/>
</dbReference>
<evidence type="ECO:0000313" key="4">
    <source>
        <dbReference type="EMBL" id="GAA0937657.1"/>
    </source>
</evidence>
<keyword evidence="5" id="KW-1185">Reference proteome</keyword>
<keyword evidence="2" id="KW-0812">Transmembrane</keyword>
<dbReference type="InterPro" id="IPR011528">
    <property type="entry name" value="NERD"/>
</dbReference>
<name>A0ABN1Q594_9ACTN</name>
<organism evidence="4 5">
    <name type="scientific">Nonomuraea longicatena</name>
    <dbReference type="NCBI Taxonomy" id="83682"/>
    <lineage>
        <taxon>Bacteria</taxon>
        <taxon>Bacillati</taxon>
        <taxon>Actinomycetota</taxon>
        <taxon>Actinomycetes</taxon>
        <taxon>Streptosporangiales</taxon>
        <taxon>Streptosporangiaceae</taxon>
        <taxon>Nonomuraea</taxon>
    </lineage>
</organism>
<gene>
    <name evidence="4" type="ORF">GCM10009560_47170</name>
</gene>